<keyword evidence="3" id="KW-1185">Reference proteome</keyword>
<name>A0A9P1IP65_9PELO</name>
<feature type="chain" id="PRO_5040507243" evidence="1">
    <location>
        <begin position="18"/>
        <end position="201"/>
    </location>
</feature>
<protein>
    <submittedName>
        <fullName evidence="2">Uncharacterized protein</fullName>
    </submittedName>
</protein>
<dbReference type="AlphaFoldDB" id="A0A9P1IP65"/>
<comment type="caution">
    <text evidence="2">The sequence shown here is derived from an EMBL/GenBank/DDBJ whole genome shotgun (WGS) entry which is preliminary data.</text>
</comment>
<dbReference type="EMBL" id="CANHGI010000004">
    <property type="protein sequence ID" value="CAI5448626.1"/>
    <property type="molecule type" value="Genomic_DNA"/>
</dbReference>
<dbReference type="OrthoDB" id="5869603at2759"/>
<gene>
    <name evidence="2" type="ORF">CAMP_LOCUS11263</name>
</gene>
<proteinExistence type="predicted"/>
<organism evidence="2 3">
    <name type="scientific">Caenorhabditis angaria</name>
    <dbReference type="NCBI Taxonomy" id="860376"/>
    <lineage>
        <taxon>Eukaryota</taxon>
        <taxon>Metazoa</taxon>
        <taxon>Ecdysozoa</taxon>
        <taxon>Nematoda</taxon>
        <taxon>Chromadorea</taxon>
        <taxon>Rhabditida</taxon>
        <taxon>Rhabditina</taxon>
        <taxon>Rhabditomorpha</taxon>
        <taxon>Rhabditoidea</taxon>
        <taxon>Rhabditidae</taxon>
        <taxon>Peloderinae</taxon>
        <taxon>Caenorhabditis</taxon>
    </lineage>
</organism>
<keyword evidence="1" id="KW-0732">Signal</keyword>
<evidence type="ECO:0000313" key="2">
    <source>
        <dbReference type="EMBL" id="CAI5448626.1"/>
    </source>
</evidence>
<accession>A0A9P1IP65</accession>
<sequence length="201" mass="22304">MKFVFFHFLVLVSKIFGSSQENENVTKIEKPEILEQLDPSIYMRQSGMYPQNFQSQQFLMQGAPNIGFTCKCTQKSLNNPILTNPLGSTLDANQVAQQQILQLQDQVRRQQEIINRQALAKSGIENFANLIALANSLDCTCSSDTNTNTNTMSPMSGFPQNMGSIYQGAASGFPAGGFVQRGVPIVHFAQTQPMVEMPFKK</sequence>
<feature type="signal peptide" evidence="1">
    <location>
        <begin position="1"/>
        <end position="17"/>
    </location>
</feature>
<evidence type="ECO:0000256" key="1">
    <source>
        <dbReference type="SAM" id="SignalP"/>
    </source>
</evidence>
<reference evidence="2" key="1">
    <citation type="submission" date="2022-11" db="EMBL/GenBank/DDBJ databases">
        <authorList>
            <person name="Kikuchi T."/>
        </authorList>
    </citation>
    <scope>NUCLEOTIDE SEQUENCE</scope>
    <source>
        <strain evidence="2">PS1010</strain>
    </source>
</reference>
<evidence type="ECO:0000313" key="3">
    <source>
        <dbReference type="Proteomes" id="UP001152747"/>
    </source>
</evidence>
<dbReference type="Proteomes" id="UP001152747">
    <property type="component" value="Unassembled WGS sequence"/>
</dbReference>